<dbReference type="Proteomes" id="UP000644699">
    <property type="component" value="Unassembled WGS sequence"/>
</dbReference>
<dbReference type="AlphaFoldDB" id="A0A917E4M6"/>
<reference evidence="1" key="2">
    <citation type="submission" date="2020-09" db="EMBL/GenBank/DDBJ databases">
        <authorList>
            <person name="Sun Q."/>
            <person name="Zhou Y."/>
        </authorList>
    </citation>
    <scope>NUCLEOTIDE SEQUENCE</scope>
    <source>
        <strain evidence="1">CGMCC 1.15367</strain>
    </source>
</reference>
<evidence type="ECO:0000313" key="2">
    <source>
        <dbReference type="Proteomes" id="UP000644699"/>
    </source>
</evidence>
<evidence type="ECO:0000313" key="1">
    <source>
        <dbReference type="EMBL" id="GGE00421.1"/>
    </source>
</evidence>
<keyword evidence="2" id="KW-1185">Reference proteome</keyword>
<proteinExistence type="predicted"/>
<comment type="caution">
    <text evidence="1">The sequence shown here is derived from an EMBL/GenBank/DDBJ whole genome shotgun (WGS) entry which is preliminary data.</text>
</comment>
<organism evidence="1 2">
    <name type="scientific">Aureimonas endophytica</name>
    <dbReference type="NCBI Taxonomy" id="2027858"/>
    <lineage>
        <taxon>Bacteria</taxon>
        <taxon>Pseudomonadati</taxon>
        <taxon>Pseudomonadota</taxon>
        <taxon>Alphaproteobacteria</taxon>
        <taxon>Hyphomicrobiales</taxon>
        <taxon>Aurantimonadaceae</taxon>
        <taxon>Aureimonas</taxon>
    </lineage>
</organism>
<reference evidence="1" key="1">
    <citation type="journal article" date="2014" name="Int. J. Syst. Evol. Microbiol.">
        <title>Complete genome sequence of Corynebacterium casei LMG S-19264T (=DSM 44701T), isolated from a smear-ripened cheese.</title>
        <authorList>
            <consortium name="US DOE Joint Genome Institute (JGI-PGF)"/>
            <person name="Walter F."/>
            <person name="Albersmeier A."/>
            <person name="Kalinowski J."/>
            <person name="Ruckert C."/>
        </authorList>
    </citation>
    <scope>NUCLEOTIDE SEQUENCE</scope>
    <source>
        <strain evidence="1">CGMCC 1.15367</strain>
    </source>
</reference>
<protein>
    <submittedName>
        <fullName evidence="1">Uncharacterized protein</fullName>
    </submittedName>
</protein>
<accession>A0A917E4M6</accession>
<name>A0A917E4M6_9HYPH</name>
<sequence length="129" mass="14684">MTRIDLARVLTILLAAEPIVWRRRVVQGDVAELSDWIARKGRVPAFRWNGDKTENALSMRLHAYAVRLANEDGIPSPENPMIAARSECSTPRHLRPSPTRIVERRRTDEARRRIAAEDADQSFWPEGSA</sequence>
<gene>
    <name evidence="1" type="ORF">GCM10011390_19040</name>
</gene>
<dbReference type="EMBL" id="BMIQ01000002">
    <property type="protein sequence ID" value="GGE00421.1"/>
    <property type="molecule type" value="Genomic_DNA"/>
</dbReference>
<dbReference type="RefSeq" id="WP_188907976.1">
    <property type="nucleotide sequence ID" value="NZ_BMIQ01000002.1"/>
</dbReference>